<reference evidence="3" key="1">
    <citation type="journal article" date="2019" name="Int. J. Syst. Evol. Microbiol.">
        <title>The Global Catalogue of Microorganisms (GCM) 10K type strain sequencing project: providing services to taxonomists for standard genome sequencing and annotation.</title>
        <authorList>
            <consortium name="The Broad Institute Genomics Platform"/>
            <consortium name="The Broad Institute Genome Sequencing Center for Infectious Disease"/>
            <person name="Wu L."/>
            <person name="Ma J."/>
        </authorList>
    </citation>
    <scope>NUCLEOTIDE SEQUENCE [LARGE SCALE GENOMIC DNA]</scope>
    <source>
        <strain evidence="3">KCTC 42501</strain>
    </source>
</reference>
<evidence type="ECO:0008006" key="4">
    <source>
        <dbReference type="Google" id="ProtNLM"/>
    </source>
</evidence>
<sequence>MRRLASFCVLALLPALAWAQGFAAFISPPRFEVKTAAGQPLRQVLEIQHVGRTPGNYRIYTNDWTLDADHQVAFTNELAPDSCRPWVAIERRELTLQPGARYRYRFEIAPPAGTPARECRFAIMVEGLEAAKVEGAVSFPVGGRIGVIVYAAIGDVAPVLSIAGTETVQSNGLPIAIVQVRNTGSATGRLEGFLDATDTTGQRAEMSPADLPVLPGETRRIALTPVAVDGKSAPTLRFPIKVRGQLESGKNKLPLDASFAP</sequence>
<evidence type="ECO:0000313" key="3">
    <source>
        <dbReference type="Proteomes" id="UP001595729"/>
    </source>
</evidence>
<keyword evidence="3" id="KW-1185">Reference proteome</keyword>
<gene>
    <name evidence="2" type="ORF">ACFOPI_00160</name>
</gene>
<dbReference type="Proteomes" id="UP001595729">
    <property type="component" value="Unassembled WGS sequence"/>
</dbReference>
<organism evidence="2 3">
    <name type="scientific">Hydrogenophaga luteola</name>
    <dbReference type="NCBI Taxonomy" id="1591122"/>
    <lineage>
        <taxon>Bacteria</taxon>
        <taxon>Pseudomonadati</taxon>
        <taxon>Pseudomonadota</taxon>
        <taxon>Betaproteobacteria</taxon>
        <taxon>Burkholderiales</taxon>
        <taxon>Comamonadaceae</taxon>
        <taxon>Hydrogenophaga</taxon>
    </lineage>
</organism>
<feature type="chain" id="PRO_5045730701" description="Pili assembly chaperone N-terminal domain-containing protein" evidence="1">
    <location>
        <begin position="20"/>
        <end position="261"/>
    </location>
</feature>
<dbReference type="RefSeq" id="WP_382169562.1">
    <property type="nucleotide sequence ID" value="NZ_JBHRXX010000001.1"/>
</dbReference>
<evidence type="ECO:0000313" key="2">
    <source>
        <dbReference type="EMBL" id="MFC3681981.1"/>
    </source>
</evidence>
<dbReference type="EMBL" id="JBHRXX010000001">
    <property type="protein sequence ID" value="MFC3681981.1"/>
    <property type="molecule type" value="Genomic_DNA"/>
</dbReference>
<keyword evidence="1" id="KW-0732">Signal</keyword>
<accession>A0ABV7VZ06</accession>
<comment type="caution">
    <text evidence="2">The sequence shown here is derived from an EMBL/GenBank/DDBJ whole genome shotgun (WGS) entry which is preliminary data.</text>
</comment>
<proteinExistence type="predicted"/>
<feature type="signal peptide" evidence="1">
    <location>
        <begin position="1"/>
        <end position="19"/>
    </location>
</feature>
<name>A0ABV7VZ06_9BURK</name>
<protein>
    <recommendedName>
        <fullName evidence="4">Pili assembly chaperone N-terminal domain-containing protein</fullName>
    </recommendedName>
</protein>
<evidence type="ECO:0000256" key="1">
    <source>
        <dbReference type="SAM" id="SignalP"/>
    </source>
</evidence>